<dbReference type="EMBL" id="ATNM01000123">
    <property type="protein sequence ID" value="EPR67526.1"/>
    <property type="molecule type" value="Genomic_DNA"/>
</dbReference>
<evidence type="ECO:0000313" key="2">
    <source>
        <dbReference type="EMBL" id="EPR67526.1"/>
    </source>
</evidence>
<dbReference type="PANTHER" id="PTHR36453">
    <property type="entry name" value="SECRETED PROTEIN-RELATED"/>
    <property type="match status" value="1"/>
</dbReference>
<dbReference type="RefSeq" id="WP_020889528.1">
    <property type="nucleotide sequence ID" value="NZ_ATNM01000123.1"/>
</dbReference>
<dbReference type="OrthoDB" id="976933at2"/>
<dbReference type="STRING" id="641524.ADICYQ_3550"/>
<dbReference type="eggNOG" id="COG4625">
    <property type="taxonomic scope" value="Bacteria"/>
</dbReference>
<dbReference type="AlphaFoldDB" id="S7VC16"/>
<evidence type="ECO:0000313" key="3">
    <source>
        <dbReference type="Proteomes" id="UP000014974"/>
    </source>
</evidence>
<dbReference type="PANTHER" id="PTHR36453:SF1">
    <property type="entry name" value="RIGHT HANDED BETA HELIX DOMAIN-CONTAINING PROTEIN"/>
    <property type="match status" value="1"/>
</dbReference>
<name>S7VC16_9BACT</name>
<reference evidence="2 3" key="1">
    <citation type="journal article" date="2013" name="Genome Announc.">
        <title>Draft Genome Sequence of Cyclobacterium qasimii Strain M12-11BT, Isolated from Arctic Marine Sediment.</title>
        <authorList>
            <person name="Shivaji S."/>
            <person name="Ara S."/>
            <person name="Singh A."/>
            <person name="Kumar Pinnaka A."/>
        </authorList>
    </citation>
    <scope>NUCLEOTIDE SEQUENCE [LARGE SCALE GENOMIC DNA]</scope>
    <source>
        <strain evidence="2 3">M12-11B</strain>
    </source>
</reference>
<dbReference type="Proteomes" id="UP000014974">
    <property type="component" value="Unassembled WGS sequence"/>
</dbReference>
<sequence>MKALFFSISFLISLALSITQGYATNYYVSQESGNDSRSLAEAQNPATPWKSIDKINSLFHYLKAGDAVFFNRGEIFYGTLHIQASGSTTSPIKIGAYGSGSKPVITSLKTVDGWKSIGNGVYESTSSLNTNTVKVLLINGEIHEMGRYPNSDIANEGYLNIEETSGNYLISSSDLSGSSSWTGGEVVIKKNQWIIDTHQISSHSGNQIRYNGSTSAYTAEKEYGFFIQNHIKTLDTFGEWYFNPSTKK</sequence>
<gene>
    <name evidence="2" type="ORF">ADICYQ_3550</name>
</gene>
<organism evidence="2 3">
    <name type="scientific">Cyclobacterium qasimii M12-11B</name>
    <dbReference type="NCBI Taxonomy" id="641524"/>
    <lineage>
        <taxon>Bacteria</taxon>
        <taxon>Pseudomonadati</taxon>
        <taxon>Bacteroidota</taxon>
        <taxon>Cytophagia</taxon>
        <taxon>Cytophagales</taxon>
        <taxon>Cyclobacteriaceae</taxon>
        <taxon>Cyclobacterium</taxon>
    </lineage>
</organism>
<protein>
    <submittedName>
        <fullName evidence="2">TonB-dependent receptor</fullName>
    </submittedName>
</protein>
<keyword evidence="1" id="KW-0732">Signal</keyword>
<proteinExistence type="predicted"/>
<accession>S7VC16</accession>
<feature type="signal peptide" evidence="1">
    <location>
        <begin position="1"/>
        <end position="23"/>
    </location>
</feature>
<dbReference type="InterPro" id="IPR011050">
    <property type="entry name" value="Pectin_lyase_fold/virulence"/>
</dbReference>
<keyword evidence="2" id="KW-0675">Receptor</keyword>
<comment type="caution">
    <text evidence="2">The sequence shown here is derived from an EMBL/GenBank/DDBJ whole genome shotgun (WGS) entry which is preliminary data.</text>
</comment>
<evidence type="ECO:0000256" key="1">
    <source>
        <dbReference type="SAM" id="SignalP"/>
    </source>
</evidence>
<dbReference type="SUPFAM" id="SSF51126">
    <property type="entry name" value="Pectin lyase-like"/>
    <property type="match status" value="1"/>
</dbReference>
<feature type="chain" id="PRO_5004545245" evidence="1">
    <location>
        <begin position="24"/>
        <end position="248"/>
    </location>
</feature>